<dbReference type="RefSeq" id="WP_209456492.1">
    <property type="nucleotide sequence ID" value="NZ_BAAACS010000002.1"/>
</dbReference>
<evidence type="ECO:0000313" key="9">
    <source>
        <dbReference type="Proteomes" id="UP000767291"/>
    </source>
</evidence>
<dbReference type="EMBL" id="JAGGJX010000002">
    <property type="protein sequence ID" value="MBP1855003.1"/>
    <property type="molecule type" value="Genomic_DNA"/>
</dbReference>
<evidence type="ECO:0000256" key="6">
    <source>
        <dbReference type="SAM" id="Phobius"/>
    </source>
</evidence>
<organism evidence="8 9">
    <name type="scientific">Metaclostridioides mangenotii</name>
    <dbReference type="NCBI Taxonomy" id="1540"/>
    <lineage>
        <taxon>Bacteria</taxon>
        <taxon>Bacillati</taxon>
        <taxon>Bacillota</taxon>
        <taxon>Clostridia</taxon>
        <taxon>Peptostreptococcales</taxon>
        <taxon>Peptostreptococcaceae</taxon>
        <taxon>Metaclostridioides</taxon>
    </lineage>
</organism>
<evidence type="ECO:0000256" key="3">
    <source>
        <dbReference type="ARBA" id="ARBA00022692"/>
    </source>
</evidence>
<feature type="domain" description="GtrA/DPMS transmembrane" evidence="7">
    <location>
        <begin position="17"/>
        <end position="134"/>
    </location>
</feature>
<feature type="transmembrane region" description="Helical" evidence="6">
    <location>
        <begin position="81"/>
        <end position="103"/>
    </location>
</feature>
<name>A0ABS4EAN4_9FIRM</name>
<dbReference type="PANTHER" id="PTHR38459">
    <property type="entry name" value="PROPHAGE BACTOPRENOL-LINKED GLUCOSE TRANSLOCASE HOMOLOG"/>
    <property type="match status" value="1"/>
</dbReference>
<dbReference type="InterPro" id="IPR051401">
    <property type="entry name" value="GtrA_CellWall_Glycosyl"/>
</dbReference>
<dbReference type="InterPro" id="IPR007267">
    <property type="entry name" value="GtrA_DPMS_TM"/>
</dbReference>
<feature type="transmembrane region" description="Helical" evidence="6">
    <location>
        <begin position="14"/>
        <end position="34"/>
    </location>
</feature>
<keyword evidence="4 6" id="KW-1133">Transmembrane helix</keyword>
<feature type="transmembrane region" description="Helical" evidence="6">
    <location>
        <begin position="40"/>
        <end position="60"/>
    </location>
</feature>
<evidence type="ECO:0000256" key="1">
    <source>
        <dbReference type="ARBA" id="ARBA00004141"/>
    </source>
</evidence>
<feature type="transmembrane region" description="Helical" evidence="6">
    <location>
        <begin position="115"/>
        <end position="134"/>
    </location>
</feature>
<dbReference type="Proteomes" id="UP000767291">
    <property type="component" value="Unassembled WGS sequence"/>
</dbReference>
<proteinExistence type="inferred from homology"/>
<protein>
    <submittedName>
        <fullName evidence="8">Flippase GtrA</fullName>
    </submittedName>
</protein>
<evidence type="ECO:0000313" key="8">
    <source>
        <dbReference type="EMBL" id="MBP1855003.1"/>
    </source>
</evidence>
<evidence type="ECO:0000259" key="7">
    <source>
        <dbReference type="Pfam" id="PF04138"/>
    </source>
</evidence>
<evidence type="ECO:0000256" key="2">
    <source>
        <dbReference type="ARBA" id="ARBA00009399"/>
    </source>
</evidence>
<comment type="similarity">
    <text evidence="2">Belongs to the GtrA family.</text>
</comment>
<sequence>MNKLLQLFYKYKEVLMYLFFGVLTTIVSVVSFYISSEILAIHYLISNVISWIFAVGFAYVTNRIWVFESKTKEIKTILKEIFTFVNCRLLSGIIDMITMFILIDIFIIDNMYAKIFTQVIVVILNYIFSKLIVFKDNND</sequence>
<dbReference type="Pfam" id="PF04138">
    <property type="entry name" value="GtrA_DPMS_TM"/>
    <property type="match status" value="1"/>
</dbReference>
<gene>
    <name evidence="8" type="ORF">J2Z43_001396</name>
</gene>
<keyword evidence="5 6" id="KW-0472">Membrane</keyword>
<comment type="caution">
    <text evidence="8">The sequence shown here is derived from an EMBL/GenBank/DDBJ whole genome shotgun (WGS) entry which is preliminary data.</text>
</comment>
<reference evidence="8 9" key="1">
    <citation type="submission" date="2021-03" db="EMBL/GenBank/DDBJ databases">
        <title>Genomic Encyclopedia of Type Strains, Phase IV (KMG-IV): sequencing the most valuable type-strain genomes for metagenomic binning, comparative biology and taxonomic classification.</title>
        <authorList>
            <person name="Goeker M."/>
        </authorList>
    </citation>
    <scope>NUCLEOTIDE SEQUENCE [LARGE SCALE GENOMIC DNA]</scope>
    <source>
        <strain evidence="8 9">DSM 1289</strain>
    </source>
</reference>
<evidence type="ECO:0000256" key="5">
    <source>
        <dbReference type="ARBA" id="ARBA00023136"/>
    </source>
</evidence>
<keyword evidence="9" id="KW-1185">Reference proteome</keyword>
<evidence type="ECO:0000256" key="4">
    <source>
        <dbReference type="ARBA" id="ARBA00022989"/>
    </source>
</evidence>
<comment type="subcellular location">
    <subcellularLocation>
        <location evidence="1">Membrane</location>
        <topology evidence="1">Multi-pass membrane protein</topology>
    </subcellularLocation>
</comment>
<keyword evidence="3 6" id="KW-0812">Transmembrane</keyword>
<accession>A0ABS4EAN4</accession>
<dbReference type="PANTHER" id="PTHR38459:SF5">
    <property type="entry name" value="CELL WALL TEICHOIC ACID GLYCOSYLATION PROTEIN GTCA"/>
    <property type="match status" value="1"/>
</dbReference>